<dbReference type="SUPFAM" id="SSF141523">
    <property type="entry name" value="L,D-transpeptidase catalytic domain-like"/>
    <property type="match status" value="1"/>
</dbReference>
<evidence type="ECO:0000256" key="4">
    <source>
        <dbReference type="ARBA" id="ARBA00022984"/>
    </source>
</evidence>
<dbReference type="PROSITE" id="PS52029">
    <property type="entry name" value="LD_TPASE"/>
    <property type="match status" value="1"/>
</dbReference>
<gene>
    <name evidence="8" type="ORF">PAECIP111894_00970</name>
</gene>
<dbReference type="EMBL" id="CAKMAB010000004">
    <property type="protein sequence ID" value="CAH1054820.1"/>
    <property type="molecule type" value="Genomic_DNA"/>
</dbReference>
<name>A0ABN8F9Z0_9BACL</name>
<comment type="pathway">
    <text evidence="1 6">Cell wall biogenesis; peptidoglycan biosynthesis.</text>
</comment>
<accession>A0ABN8F9Z0</accession>
<keyword evidence="5 6" id="KW-0961">Cell wall biogenesis/degradation</keyword>
<reference evidence="8" key="1">
    <citation type="submission" date="2021-12" db="EMBL/GenBank/DDBJ databases">
        <authorList>
            <person name="Criscuolo A."/>
        </authorList>
    </citation>
    <scope>NUCLEOTIDE SEQUENCE</scope>
    <source>
        <strain evidence="8">CIP111894</strain>
    </source>
</reference>
<dbReference type="Pfam" id="PF03734">
    <property type="entry name" value="YkuD"/>
    <property type="match status" value="1"/>
</dbReference>
<evidence type="ECO:0000313" key="8">
    <source>
        <dbReference type="EMBL" id="CAH1054820.1"/>
    </source>
</evidence>
<evidence type="ECO:0000256" key="3">
    <source>
        <dbReference type="ARBA" id="ARBA00022960"/>
    </source>
</evidence>
<evidence type="ECO:0000256" key="5">
    <source>
        <dbReference type="ARBA" id="ARBA00023316"/>
    </source>
</evidence>
<proteinExistence type="predicted"/>
<sequence>MKMYNDSGALVFGPKQTLGRSEYGYNWSQINGHTPTGVYSATISGAPMDQTEGNIRSYGPSKYVIMDPISGNALTAEQNGRTGLWIHGGAAADAGAISYPLRPTHGCVRLSDNDQASLIYVLSTLGGGTVRLLSLKVNQ</sequence>
<evidence type="ECO:0000256" key="1">
    <source>
        <dbReference type="ARBA" id="ARBA00004752"/>
    </source>
</evidence>
<dbReference type="Proteomes" id="UP000838749">
    <property type="component" value="Unassembled WGS sequence"/>
</dbReference>
<protein>
    <recommendedName>
        <fullName evidence="7">L,D-TPase catalytic domain-containing protein</fullName>
    </recommendedName>
</protein>
<keyword evidence="9" id="KW-1185">Reference proteome</keyword>
<comment type="caution">
    <text evidence="8">The sequence shown here is derived from an EMBL/GenBank/DDBJ whole genome shotgun (WGS) entry which is preliminary data.</text>
</comment>
<feature type="domain" description="L,D-TPase catalytic" evidence="7">
    <location>
        <begin position="1"/>
        <end position="133"/>
    </location>
</feature>
<keyword evidence="4 6" id="KW-0573">Peptidoglycan synthesis</keyword>
<organism evidence="8 9">
    <name type="scientific">Paenibacillus pseudetheri</name>
    <dbReference type="NCBI Taxonomy" id="2897682"/>
    <lineage>
        <taxon>Bacteria</taxon>
        <taxon>Bacillati</taxon>
        <taxon>Bacillota</taxon>
        <taxon>Bacilli</taxon>
        <taxon>Bacillales</taxon>
        <taxon>Paenibacillaceae</taxon>
        <taxon>Paenibacillus</taxon>
    </lineage>
</organism>
<feature type="active site" description="Proton donor/acceptor" evidence="6">
    <location>
        <position position="87"/>
    </location>
</feature>
<evidence type="ECO:0000259" key="7">
    <source>
        <dbReference type="PROSITE" id="PS52029"/>
    </source>
</evidence>
<keyword evidence="2" id="KW-0808">Transferase</keyword>
<dbReference type="InterPro" id="IPR005490">
    <property type="entry name" value="LD_TPept_cat_dom"/>
</dbReference>
<evidence type="ECO:0000256" key="6">
    <source>
        <dbReference type="PROSITE-ProRule" id="PRU01373"/>
    </source>
</evidence>
<evidence type="ECO:0000256" key="2">
    <source>
        <dbReference type="ARBA" id="ARBA00022679"/>
    </source>
</evidence>
<evidence type="ECO:0000313" key="9">
    <source>
        <dbReference type="Proteomes" id="UP000838749"/>
    </source>
</evidence>
<keyword evidence="3 6" id="KW-0133">Cell shape</keyword>
<dbReference type="InterPro" id="IPR038063">
    <property type="entry name" value="Transpep_catalytic_dom"/>
</dbReference>
<feature type="active site" description="Nucleophile" evidence="6">
    <location>
        <position position="107"/>
    </location>
</feature>